<reference evidence="2" key="1">
    <citation type="submission" date="2022-11" db="UniProtKB">
        <authorList>
            <consortium name="WormBaseParasite"/>
        </authorList>
    </citation>
    <scope>IDENTIFICATION</scope>
</reference>
<proteinExistence type="predicted"/>
<organism evidence="1 2">
    <name type="scientific">Panagrolaimus sp. ES5</name>
    <dbReference type="NCBI Taxonomy" id="591445"/>
    <lineage>
        <taxon>Eukaryota</taxon>
        <taxon>Metazoa</taxon>
        <taxon>Ecdysozoa</taxon>
        <taxon>Nematoda</taxon>
        <taxon>Chromadorea</taxon>
        <taxon>Rhabditida</taxon>
        <taxon>Tylenchina</taxon>
        <taxon>Panagrolaimomorpha</taxon>
        <taxon>Panagrolaimoidea</taxon>
        <taxon>Panagrolaimidae</taxon>
        <taxon>Panagrolaimus</taxon>
    </lineage>
</organism>
<dbReference type="WBParaSite" id="ES5_v2.g27989.t1">
    <property type="protein sequence ID" value="ES5_v2.g27989.t1"/>
    <property type="gene ID" value="ES5_v2.g27989"/>
</dbReference>
<sequence length="216" mass="24384">MRSKAIQLLSDVDPEMAAKIKICMEESRISLKSLSKDSNVEDALGSFAFTKDDYYAGGLKPVRPKVKKQNVSTVEPQEKSAIEVLVENEFDTTTLTALNLCEPTTSAFADLTMPKTSELNAKFIPLWSDLSKIMQRVVKDTPKELNDTVAEGEMSPMNEADMMSLLNGISFDDERDNDVFESLKEIHEIAQNQKQVEGLLKEYLNLLEKFVQEFKY</sequence>
<protein>
    <submittedName>
        <fullName evidence="2">Uncharacterized protein</fullName>
    </submittedName>
</protein>
<dbReference type="Proteomes" id="UP000887579">
    <property type="component" value="Unplaced"/>
</dbReference>
<accession>A0AC34GED8</accession>
<evidence type="ECO:0000313" key="2">
    <source>
        <dbReference type="WBParaSite" id="ES5_v2.g27989.t1"/>
    </source>
</evidence>
<evidence type="ECO:0000313" key="1">
    <source>
        <dbReference type="Proteomes" id="UP000887579"/>
    </source>
</evidence>
<name>A0AC34GED8_9BILA</name>